<sequence>MSDVVFFAVNENINNHDCENLGFEILKDRLVKRDISTVIYHIQVDKFENMDIEKIAKKIIELNPHMVGMAITYRDVKLHCKLAEKIKSKNPHIHITAGGALASHASVELLSHCKYIDSAIIGEGELIIANLANSLLQNRDLNRCQGIAWRNENKIITNDLPKEVVQLNENICIEREMISNNDLRWARIETGRGCAGRCTFCAESRTYTINGHKSWRSKSPDMVMKEISYLINTYNIKAFGITDNAFEGVGEEGKKRLREICQRIIQANLNIYFTALFRADSFNEKDYDLILLLKKAGLVNVFIGAESGYEQTMRIFGKRATVSQTQKAINLFTKAKIAVLVGFIMFQPYSSLEESRANVILLDKIKQAHRFSLYQHRLMLFHGTPLLEKLTREGLLSDDFSIMNPYGYKIKDTASKWLVERIGEYGTFTKIPKEVYVLQNYCEFIATLIAKISKDKKIWTSSEKLFSDYEEVRESISEIYINFLNEAIDIAATSKSDMQFELLKKEKLDIKLISRKLQLLQGSVMRFIASNRTNKENVNSLF</sequence>
<dbReference type="InterPro" id="IPR058240">
    <property type="entry name" value="rSAM_sf"/>
</dbReference>
<evidence type="ECO:0000256" key="2">
    <source>
        <dbReference type="ARBA" id="ARBA00022603"/>
    </source>
</evidence>
<dbReference type="SFLD" id="SFLDG01123">
    <property type="entry name" value="methyltransferase_(Class_B)"/>
    <property type="match status" value="1"/>
</dbReference>
<proteinExistence type="predicted"/>
<feature type="domain" description="Radical SAM core" evidence="9">
    <location>
        <begin position="180"/>
        <end position="421"/>
    </location>
</feature>
<dbReference type="Gene3D" id="3.40.50.280">
    <property type="entry name" value="Cobalamin-binding domain"/>
    <property type="match status" value="1"/>
</dbReference>
<dbReference type="CDD" id="cd01335">
    <property type="entry name" value="Radical_SAM"/>
    <property type="match status" value="1"/>
</dbReference>
<dbReference type="SFLD" id="SFLDG01082">
    <property type="entry name" value="B12-binding_domain_containing"/>
    <property type="match status" value="1"/>
</dbReference>
<dbReference type="PROSITE" id="PS51332">
    <property type="entry name" value="B12_BINDING"/>
    <property type="match status" value="1"/>
</dbReference>
<organism evidence="10 11">
    <name type="scientific">Vallitalea longa</name>
    <dbReference type="NCBI Taxonomy" id="2936439"/>
    <lineage>
        <taxon>Bacteria</taxon>
        <taxon>Bacillati</taxon>
        <taxon>Bacillota</taxon>
        <taxon>Clostridia</taxon>
        <taxon>Lachnospirales</taxon>
        <taxon>Vallitaleaceae</taxon>
        <taxon>Vallitalea</taxon>
    </lineage>
</organism>
<dbReference type="RefSeq" id="WP_281817675.1">
    <property type="nucleotide sequence ID" value="NZ_BRLB01000013.1"/>
</dbReference>
<keyword evidence="11" id="KW-1185">Reference proteome</keyword>
<evidence type="ECO:0000313" key="11">
    <source>
        <dbReference type="Proteomes" id="UP001144256"/>
    </source>
</evidence>
<keyword evidence="5" id="KW-0479">Metal-binding</keyword>
<dbReference type="EMBL" id="BRLB01000013">
    <property type="protein sequence ID" value="GKX31029.1"/>
    <property type="molecule type" value="Genomic_DNA"/>
</dbReference>
<dbReference type="AlphaFoldDB" id="A0A9W5YFK5"/>
<gene>
    <name evidence="10" type="ORF">SH1V18_35090</name>
</gene>
<keyword evidence="6" id="KW-0408">Iron</keyword>
<evidence type="ECO:0000256" key="3">
    <source>
        <dbReference type="ARBA" id="ARBA00022679"/>
    </source>
</evidence>
<dbReference type="PANTHER" id="PTHR43409">
    <property type="entry name" value="ANAEROBIC MAGNESIUM-PROTOPORPHYRIN IX MONOMETHYL ESTER CYCLASE-RELATED"/>
    <property type="match status" value="1"/>
</dbReference>
<dbReference type="InterPro" id="IPR051198">
    <property type="entry name" value="BchE-like"/>
</dbReference>
<dbReference type="GO" id="GO:0051539">
    <property type="term" value="F:4 iron, 4 sulfur cluster binding"/>
    <property type="evidence" value="ECO:0007669"/>
    <property type="project" value="UniProtKB-KW"/>
</dbReference>
<dbReference type="InterPro" id="IPR023404">
    <property type="entry name" value="rSAM_horseshoe"/>
</dbReference>
<dbReference type="GO" id="GO:0031419">
    <property type="term" value="F:cobalamin binding"/>
    <property type="evidence" value="ECO:0007669"/>
    <property type="project" value="InterPro"/>
</dbReference>
<keyword evidence="3" id="KW-0808">Transferase</keyword>
<dbReference type="InterPro" id="IPR036724">
    <property type="entry name" value="Cobalamin-bd_sf"/>
</dbReference>
<dbReference type="GO" id="GO:0003824">
    <property type="term" value="F:catalytic activity"/>
    <property type="evidence" value="ECO:0007669"/>
    <property type="project" value="InterPro"/>
</dbReference>
<name>A0A9W5YFK5_9FIRM</name>
<dbReference type="InterPro" id="IPR006638">
    <property type="entry name" value="Elp3/MiaA/NifB-like_rSAM"/>
</dbReference>
<dbReference type="InterPro" id="IPR007197">
    <property type="entry name" value="rSAM"/>
</dbReference>
<keyword evidence="2" id="KW-0489">Methyltransferase</keyword>
<evidence type="ECO:0000256" key="5">
    <source>
        <dbReference type="ARBA" id="ARBA00022723"/>
    </source>
</evidence>
<dbReference type="SUPFAM" id="SSF52242">
    <property type="entry name" value="Cobalamin (vitamin B12)-binding domain"/>
    <property type="match status" value="1"/>
</dbReference>
<dbReference type="SMART" id="SM00729">
    <property type="entry name" value="Elp3"/>
    <property type="match status" value="1"/>
</dbReference>
<dbReference type="InterPro" id="IPR034466">
    <property type="entry name" value="Methyltransferase_Class_B"/>
</dbReference>
<accession>A0A9W5YFK5</accession>
<dbReference type="Gene3D" id="3.80.30.20">
    <property type="entry name" value="tm_1862 like domain"/>
    <property type="match status" value="1"/>
</dbReference>
<keyword evidence="4" id="KW-0949">S-adenosyl-L-methionine</keyword>
<evidence type="ECO:0000256" key="7">
    <source>
        <dbReference type="ARBA" id="ARBA00023014"/>
    </source>
</evidence>
<evidence type="ECO:0000259" key="9">
    <source>
        <dbReference type="PROSITE" id="PS51918"/>
    </source>
</evidence>
<dbReference type="GO" id="GO:0005829">
    <property type="term" value="C:cytosol"/>
    <property type="evidence" value="ECO:0007669"/>
    <property type="project" value="TreeGrafter"/>
</dbReference>
<dbReference type="InterPro" id="IPR006158">
    <property type="entry name" value="Cobalamin-bd"/>
</dbReference>
<comment type="cofactor">
    <cofactor evidence="1">
        <name>[4Fe-4S] cluster</name>
        <dbReference type="ChEBI" id="CHEBI:49883"/>
    </cofactor>
</comment>
<evidence type="ECO:0000259" key="8">
    <source>
        <dbReference type="PROSITE" id="PS51332"/>
    </source>
</evidence>
<evidence type="ECO:0008006" key="12">
    <source>
        <dbReference type="Google" id="ProtNLM"/>
    </source>
</evidence>
<dbReference type="SFLD" id="SFLDS00029">
    <property type="entry name" value="Radical_SAM"/>
    <property type="match status" value="1"/>
</dbReference>
<dbReference type="Pfam" id="PF04055">
    <property type="entry name" value="Radical_SAM"/>
    <property type="match status" value="1"/>
</dbReference>
<evidence type="ECO:0000256" key="6">
    <source>
        <dbReference type="ARBA" id="ARBA00023004"/>
    </source>
</evidence>
<protein>
    <recommendedName>
        <fullName evidence="12">Radical SAM protein</fullName>
    </recommendedName>
</protein>
<comment type="caution">
    <text evidence="10">The sequence shown here is derived from an EMBL/GenBank/DDBJ whole genome shotgun (WGS) entry which is preliminary data.</text>
</comment>
<evidence type="ECO:0000256" key="4">
    <source>
        <dbReference type="ARBA" id="ARBA00022691"/>
    </source>
</evidence>
<dbReference type="PROSITE" id="PS51918">
    <property type="entry name" value="RADICAL_SAM"/>
    <property type="match status" value="1"/>
</dbReference>
<feature type="domain" description="B12-binding" evidence="8">
    <location>
        <begin position="1"/>
        <end position="142"/>
    </location>
</feature>
<keyword evidence="7" id="KW-0411">Iron-sulfur</keyword>
<evidence type="ECO:0000313" key="10">
    <source>
        <dbReference type="EMBL" id="GKX31029.1"/>
    </source>
</evidence>
<evidence type="ECO:0000256" key="1">
    <source>
        <dbReference type="ARBA" id="ARBA00001966"/>
    </source>
</evidence>
<dbReference type="SUPFAM" id="SSF102114">
    <property type="entry name" value="Radical SAM enzymes"/>
    <property type="match status" value="1"/>
</dbReference>
<dbReference type="Proteomes" id="UP001144256">
    <property type="component" value="Unassembled WGS sequence"/>
</dbReference>
<dbReference type="GO" id="GO:0046872">
    <property type="term" value="F:metal ion binding"/>
    <property type="evidence" value="ECO:0007669"/>
    <property type="project" value="UniProtKB-KW"/>
</dbReference>
<dbReference type="PANTHER" id="PTHR43409:SF7">
    <property type="entry name" value="BLL1977 PROTEIN"/>
    <property type="match status" value="1"/>
</dbReference>
<reference evidence="10" key="1">
    <citation type="submission" date="2022-06" db="EMBL/GenBank/DDBJ databases">
        <title>Vallitalea longa sp. nov., an anaerobic bacterium isolated from marine sediment.</title>
        <authorList>
            <person name="Hirano S."/>
            <person name="Terahara T."/>
            <person name="Mori K."/>
            <person name="Hamada M."/>
            <person name="Matsumoto R."/>
            <person name="Kobayashi T."/>
        </authorList>
    </citation>
    <scope>NUCLEOTIDE SEQUENCE</scope>
    <source>
        <strain evidence="10">SH18-1</strain>
    </source>
</reference>
<dbReference type="Pfam" id="PF02310">
    <property type="entry name" value="B12-binding"/>
    <property type="match status" value="1"/>
</dbReference>